<feature type="chain" id="PRO_5008195934" evidence="1">
    <location>
        <begin position="22"/>
        <end position="177"/>
    </location>
</feature>
<dbReference type="KEGG" id="uvi:66068559"/>
<dbReference type="GeneID" id="66068559"/>
<evidence type="ECO:0000313" key="5">
    <source>
        <dbReference type="Proteomes" id="UP000054053"/>
    </source>
</evidence>
<name>A0A063BSI9_USTVR</name>
<gene>
    <name evidence="3" type="ORF">UV8b_07782</name>
    <name evidence="2" type="ORF">UVI_02051260</name>
</gene>
<accession>A0A063BSI9</accession>
<keyword evidence="1" id="KW-0732">Signal</keyword>
<reference evidence="2" key="1">
    <citation type="journal article" date="2016" name="Genome Announc.">
        <title>Genome Sequence of Ustilaginoidea virens IPU010, a Rice Pathogenic Fungus Causing False Smut.</title>
        <authorList>
            <person name="Kumagai T."/>
            <person name="Ishii T."/>
            <person name="Terai G."/>
            <person name="Umemura M."/>
            <person name="Machida M."/>
            <person name="Asai K."/>
        </authorList>
    </citation>
    <scope>NUCLEOTIDE SEQUENCE [LARGE SCALE GENOMIC DNA]</scope>
    <source>
        <strain evidence="2">IPU010</strain>
    </source>
</reference>
<evidence type="ECO:0000256" key="1">
    <source>
        <dbReference type="SAM" id="SignalP"/>
    </source>
</evidence>
<dbReference type="Proteomes" id="UP000027002">
    <property type="component" value="Chromosome 7"/>
</dbReference>
<dbReference type="EMBL" id="CP072759">
    <property type="protein sequence ID" value="QUC23541.1"/>
    <property type="molecule type" value="Genomic_DNA"/>
</dbReference>
<reference evidence="3" key="3">
    <citation type="submission" date="2020-03" db="EMBL/GenBank/DDBJ databases">
        <title>A mixture of massive structural variations and highly conserved coding sequences in Ustilaginoidea virens genome.</title>
        <authorList>
            <person name="Zhang K."/>
            <person name="Zhao Z."/>
            <person name="Zhang Z."/>
            <person name="Li Y."/>
            <person name="Hsiang T."/>
            <person name="Sun W."/>
        </authorList>
    </citation>
    <scope>NUCLEOTIDE SEQUENCE</scope>
    <source>
        <strain evidence="3">UV-8b</strain>
    </source>
</reference>
<evidence type="ECO:0000313" key="2">
    <source>
        <dbReference type="EMBL" id="GAO15894.1"/>
    </source>
</evidence>
<organism evidence="2 5">
    <name type="scientific">Ustilaginoidea virens</name>
    <name type="common">Rice false smut fungus</name>
    <name type="synonym">Villosiclava virens</name>
    <dbReference type="NCBI Taxonomy" id="1159556"/>
    <lineage>
        <taxon>Eukaryota</taxon>
        <taxon>Fungi</taxon>
        <taxon>Dikarya</taxon>
        <taxon>Ascomycota</taxon>
        <taxon>Pezizomycotina</taxon>
        <taxon>Sordariomycetes</taxon>
        <taxon>Hypocreomycetidae</taxon>
        <taxon>Hypocreales</taxon>
        <taxon>Clavicipitaceae</taxon>
        <taxon>Ustilaginoidea</taxon>
    </lineage>
</organism>
<protein>
    <submittedName>
        <fullName evidence="2">Uncharacterized protein</fullName>
    </submittedName>
</protein>
<dbReference type="AlphaFoldDB" id="A0A063BSI9"/>
<evidence type="ECO:0000313" key="3">
    <source>
        <dbReference type="EMBL" id="QUC23541.1"/>
    </source>
</evidence>
<evidence type="ECO:0000313" key="4">
    <source>
        <dbReference type="Proteomes" id="UP000027002"/>
    </source>
</evidence>
<dbReference type="RefSeq" id="XP_043001214.1">
    <property type="nucleotide sequence ID" value="XM_043145279.1"/>
</dbReference>
<dbReference type="EMBL" id="BBTG02000038">
    <property type="protein sequence ID" value="GAO15894.1"/>
    <property type="molecule type" value="Genomic_DNA"/>
</dbReference>
<keyword evidence="4" id="KW-1185">Reference proteome</keyword>
<dbReference type="HOGENOM" id="CLU_1518992_0_0_1"/>
<proteinExistence type="predicted"/>
<dbReference type="OrthoDB" id="5150177at2759"/>
<sequence length="177" mass="19953">MKFSVGTVLALAISAATPIAAQINDDGDFNLEARDAGFEEAIPYLEARQAEPDFEEIDLEARDIDQDLEARDVELELEARDVEPELEARDVEPELEARGLTSGICYDSFCPNLYKYYITGVRGYKKCKGLCNTIIGLKNQDEITYCLRLCDLRKPGNLRKACQTLCFRTFPSQIKLE</sequence>
<feature type="signal peptide" evidence="1">
    <location>
        <begin position="1"/>
        <end position="21"/>
    </location>
</feature>
<reference evidence="5" key="2">
    <citation type="journal article" date="2016" name="Genome Announc.">
        <title>Genome sequence of Ustilaginoidea virens IPU010, a rice pathogenic fungus causing false smut.</title>
        <authorList>
            <person name="Kumagai T."/>
            <person name="Ishii T."/>
            <person name="Terai G."/>
            <person name="Umemura M."/>
            <person name="Machida M."/>
            <person name="Asai K."/>
        </authorList>
    </citation>
    <scope>NUCLEOTIDE SEQUENCE [LARGE SCALE GENOMIC DNA]</scope>
    <source>
        <strain evidence="5">IPU010</strain>
    </source>
</reference>
<dbReference type="Proteomes" id="UP000054053">
    <property type="component" value="Unassembled WGS sequence"/>
</dbReference>